<dbReference type="InterPro" id="IPR012556">
    <property type="entry name" value="Entericidin"/>
</dbReference>
<reference evidence="7 8" key="1">
    <citation type="submission" date="2016-10" db="EMBL/GenBank/DDBJ databases">
        <authorList>
            <person name="de Groot N.N."/>
        </authorList>
    </citation>
    <scope>NUCLEOTIDE SEQUENCE [LARGE SCALE GENOMIC DNA]</scope>
    <source>
        <strain evidence="7 8">Nm22</strain>
    </source>
</reference>
<evidence type="ECO:0000256" key="6">
    <source>
        <dbReference type="ARBA" id="ARBA00023288"/>
    </source>
</evidence>
<dbReference type="EMBL" id="FOCP01000008">
    <property type="protein sequence ID" value="SEN12162.1"/>
    <property type="molecule type" value="Genomic_DNA"/>
</dbReference>
<keyword evidence="2" id="KW-1003">Cell membrane</keyword>
<keyword evidence="6" id="KW-0449">Lipoprotein</keyword>
<keyword evidence="5" id="KW-0564">Palmitate</keyword>
<dbReference type="Pfam" id="PF08085">
    <property type="entry name" value="Entericidin"/>
    <property type="match status" value="1"/>
</dbReference>
<dbReference type="AlphaFoldDB" id="A0A1H8DY11"/>
<dbReference type="PROSITE" id="PS51257">
    <property type="entry name" value="PROKAR_LIPOPROTEIN"/>
    <property type="match status" value="1"/>
</dbReference>
<sequence>MKLFTAIIAFIALFGLTACNTMAGLGKDIQSGGEALERTAQ</sequence>
<evidence type="ECO:0000256" key="4">
    <source>
        <dbReference type="ARBA" id="ARBA00023136"/>
    </source>
</evidence>
<evidence type="ECO:0000256" key="1">
    <source>
        <dbReference type="ARBA" id="ARBA00010296"/>
    </source>
</evidence>
<keyword evidence="4" id="KW-0472">Membrane</keyword>
<name>A0A1H8DY11_9PROT</name>
<evidence type="ECO:0000256" key="5">
    <source>
        <dbReference type="ARBA" id="ARBA00023139"/>
    </source>
</evidence>
<evidence type="ECO:0000313" key="7">
    <source>
        <dbReference type="EMBL" id="SEN12162.1"/>
    </source>
</evidence>
<keyword evidence="3" id="KW-0732">Signal</keyword>
<dbReference type="GO" id="GO:0016020">
    <property type="term" value="C:membrane"/>
    <property type="evidence" value="ECO:0007669"/>
    <property type="project" value="InterPro"/>
</dbReference>
<evidence type="ECO:0000256" key="3">
    <source>
        <dbReference type="ARBA" id="ARBA00022729"/>
    </source>
</evidence>
<dbReference type="OrthoDB" id="9181810at2"/>
<dbReference type="RefSeq" id="WP_090630762.1">
    <property type="nucleotide sequence ID" value="NZ_FOCP01000008.1"/>
</dbReference>
<organism evidence="7 8">
    <name type="scientific">Nitrosomonas marina</name>
    <dbReference type="NCBI Taxonomy" id="917"/>
    <lineage>
        <taxon>Bacteria</taxon>
        <taxon>Pseudomonadati</taxon>
        <taxon>Pseudomonadota</taxon>
        <taxon>Betaproteobacteria</taxon>
        <taxon>Nitrosomonadales</taxon>
        <taxon>Nitrosomonadaceae</taxon>
        <taxon>Nitrosomonas</taxon>
    </lineage>
</organism>
<comment type="similarity">
    <text evidence="1">Belongs to the EcnA/EcnB lipoprotein family.</text>
</comment>
<proteinExistence type="inferred from homology"/>
<gene>
    <name evidence="7" type="ORF">SAMN05216325_10838</name>
</gene>
<dbReference type="Proteomes" id="UP000199459">
    <property type="component" value="Unassembled WGS sequence"/>
</dbReference>
<dbReference type="GO" id="GO:0009636">
    <property type="term" value="P:response to toxic substance"/>
    <property type="evidence" value="ECO:0007669"/>
    <property type="project" value="InterPro"/>
</dbReference>
<accession>A0A1H8DY11</accession>
<evidence type="ECO:0000313" key="8">
    <source>
        <dbReference type="Proteomes" id="UP000199459"/>
    </source>
</evidence>
<protein>
    <submittedName>
        <fullName evidence="7">Entericidin B</fullName>
    </submittedName>
</protein>
<evidence type="ECO:0000256" key="2">
    <source>
        <dbReference type="ARBA" id="ARBA00022475"/>
    </source>
</evidence>
<dbReference type="STRING" id="917.SAMN05216326_103112"/>